<dbReference type="RefSeq" id="WP_121669473.1">
    <property type="nucleotide sequence ID" value="NZ_CP033019.1"/>
</dbReference>
<dbReference type="GO" id="GO:0004519">
    <property type="term" value="F:endonuclease activity"/>
    <property type="evidence" value="ECO:0007669"/>
    <property type="project" value="UniProtKB-KW"/>
</dbReference>
<dbReference type="Proteomes" id="UP000279594">
    <property type="component" value="Chromosome"/>
</dbReference>
<dbReference type="SUPFAM" id="SSF52540">
    <property type="entry name" value="P-loop containing nucleoside triphosphate hydrolases"/>
    <property type="match status" value="1"/>
</dbReference>
<organism evidence="2 3">
    <name type="scientific">Janthinobacterium agaricidamnosum</name>
    <dbReference type="NCBI Taxonomy" id="55508"/>
    <lineage>
        <taxon>Bacteria</taxon>
        <taxon>Pseudomonadati</taxon>
        <taxon>Pseudomonadota</taxon>
        <taxon>Betaproteobacteria</taxon>
        <taxon>Burkholderiales</taxon>
        <taxon>Oxalobacteraceae</taxon>
        <taxon>Janthinobacterium</taxon>
    </lineage>
</organism>
<keyword evidence="3" id="KW-1185">Reference proteome</keyword>
<feature type="domain" description="Protein CR006 P-loop" evidence="1">
    <location>
        <begin position="565"/>
        <end position="694"/>
    </location>
</feature>
<evidence type="ECO:0000313" key="3">
    <source>
        <dbReference type="Proteomes" id="UP000279594"/>
    </source>
</evidence>
<accession>A0A3G2E8L2</accession>
<dbReference type="InterPro" id="IPR027417">
    <property type="entry name" value="P-loop_NTPase"/>
</dbReference>
<keyword evidence="2" id="KW-0378">Hydrolase</keyword>
<keyword evidence="2" id="KW-0255">Endonuclease</keyword>
<evidence type="ECO:0000259" key="1">
    <source>
        <dbReference type="Pfam" id="PF13166"/>
    </source>
</evidence>
<gene>
    <name evidence="2" type="ORF">D9M09_12845</name>
</gene>
<dbReference type="Gene3D" id="3.40.50.300">
    <property type="entry name" value="P-loop containing nucleotide triphosphate hydrolases"/>
    <property type="match status" value="1"/>
</dbReference>
<protein>
    <submittedName>
        <fullName evidence="2">Restriction endonuclease</fullName>
    </submittedName>
</protein>
<dbReference type="AlphaFoldDB" id="A0A3G2E8L2"/>
<dbReference type="Pfam" id="PF13166">
    <property type="entry name" value="AAA_13"/>
    <property type="match status" value="1"/>
</dbReference>
<dbReference type="InterPro" id="IPR026866">
    <property type="entry name" value="CR006_AAA"/>
</dbReference>
<keyword evidence="2" id="KW-0540">Nuclease</keyword>
<reference evidence="2 3" key="1">
    <citation type="submission" date="2018-10" db="EMBL/GenBank/DDBJ databases">
        <title>Effects of UV and annual dynamics of microbial communities in freshwater RAS systems.</title>
        <authorList>
            <person name="Bekkelund A.K."/>
            <person name="Hansen B.R."/>
            <person name="Stokken H."/>
            <person name="Eriksen B.F."/>
            <person name="Kashulin N.A."/>
        </authorList>
    </citation>
    <scope>NUCLEOTIDE SEQUENCE [LARGE SCALE GENOMIC DNA]</scope>
    <source>
        <strain evidence="2 3">BHSEK</strain>
    </source>
</reference>
<sequence>MSTIQEDVHEWLLTQQEWLQVAADRLMRKGVLSDDDMSEITAILKTPAGQIVTKNRIFEGLIVGRDVGHELRLNSIGSVVGIENLSPRHPLVFGPGNLTIIYGHNGSGKSSYSRIIKRASGKPRAIDLKHNVFQPAPIDKKCTISYKYGEENTVTEWIANGDVIENIRATDIFDSDEAGHYLSKENAAAYTPPMVAMFESLASTSDRIRDALQAEQDRLVSVLPVVPAAFLATERGKQYVALHGIKELALKKLLNWTELDGKNLDELVERLKVVDPAALARQKRATKLQVEQLITTLNHTAKNYGLAHVELVRMLRNDAWAKRKIATEAAQVVSARLDGVGSATWRALWSAAKSYSATAYPQQVFPVTNDAFCVLCHQELNADAQQRLKDFENFVQSKLESEAKAAEALYGDILKDLPVALNKQQIDTQCEAAGVNTEEWKQHFYKFWTMVMQVRSSLLTDESTEMAFPVDEQTESLRILREYILQLELDAQRYDIDAMGFDRVKAENAKLELEAQKWISQQAAAVLVEVERLKKIKIYDSWKTLTNSRKISIKASDVSEKFITQAYVARFNKELQALGARKIQIELIKSRTSRAKVYHQLRLKGVKNDKTMPEAILSEGERRIISLAAFLADVADKPQIAPFIFDDPISSLDHDFEWSVAVRLAELAKSRQVLVFTHRLSLYGLLDDAAKKIGEDWKKRNFTQLCIEAFSGAAGHPVEQAVWNGKTEKANNILITRIDAAKKVGEESGAEMYRGLAQGICSDFRKLLERTVEDDLFNEVVKRHRRSITTDNRLGTIHSIESDDCQLIDRLMTKYSFYEHSQSQEIPAFIPEAVELKADIELLKQWRTDFTNRRKLAAA</sequence>
<evidence type="ECO:0000313" key="2">
    <source>
        <dbReference type="EMBL" id="AYM76581.1"/>
    </source>
</evidence>
<proteinExistence type="predicted"/>
<dbReference type="EMBL" id="CP033019">
    <property type="protein sequence ID" value="AYM76581.1"/>
    <property type="molecule type" value="Genomic_DNA"/>
</dbReference>
<name>A0A3G2E8L2_9BURK</name>